<keyword evidence="2" id="KW-1185">Reference proteome</keyword>
<reference evidence="1 2" key="1">
    <citation type="submission" date="2017-12" db="EMBL/GenBank/DDBJ databases">
        <title>Sequencing the genomes of 1000 Actinobacteria strains.</title>
        <authorList>
            <person name="Klenk H.-P."/>
        </authorList>
    </citation>
    <scope>NUCLEOTIDE SEQUENCE [LARGE SCALE GENOMIC DNA]</scope>
    <source>
        <strain evidence="1 2">DSM 44489</strain>
    </source>
</reference>
<proteinExistence type="predicted"/>
<evidence type="ECO:0000313" key="1">
    <source>
        <dbReference type="EMBL" id="PKV78305.1"/>
    </source>
</evidence>
<evidence type="ECO:0000313" key="2">
    <source>
        <dbReference type="Proteomes" id="UP000233766"/>
    </source>
</evidence>
<dbReference type="AlphaFoldDB" id="A0A2N3V9Q5"/>
<protein>
    <submittedName>
        <fullName evidence="1">Uncharacterized protein</fullName>
    </submittedName>
</protein>
<organism evidence="1 2">
    <name type="scientific">Nocardia fluminea</name>
    <dbReference type="NCBI Taxonomy" id="134984"/>
    <lineage>
        <taxon>Bacteria</taxon>
        <taxon>Bacillati</taxon>
        <taxon>Actinomycetota</taxon>
        <taxon>Actinomycetes</taxon>
        <taxon>Mycobacteriales</taxon>
        <taxon>Nocardiaceae</taxon>
        <taxon>Nocardia</taxon>
    </lineage>
</organism>
<dbReference type="RefSeq" id="WP_143875957.1">
    <property type="nucleotide sequence ID" value="NZ_PJMW01000002.1"/>
</dbReference>
<dbReference type="EMBL" id="PJMW01000002">
    <property type="protein sequence ID" value="PKV78305.1"/>
    <property type="molecule type" value="Genomic_DNA"/>
</dbReference>
<dbReference type="Proteomes" id="UP000233766">
    <property type="component" value="Unassembled WGS sequence"/>
</dbReference>
<dbReference type="OrthoDB" id="4552624at2"/>
<gene>
    <name evidence="1" type="ORF">ATK86_2668</name>
</gene>
<sequence>MKRGLITESHVVIYCDTCGDILTDADGESICFDSTNQAVSFLGVKLGGWAYDGDRITCDACAATAECEANGHRWPPTWQQAIWPASTAEAACNTCGITKSELTQEN</sequence>
<name>A0A2N3V9Q5_9NOCA</name>
<comment type="caution">
    <text evidence="1">The sequence shown here is derived from an EMBL/GenBank/DDBJ whole genome shotgun (WGS) entry which is preliminary data.</text>
</comment>
<accession>A0A2N3V9Q5</accession>